<dbReference type="RefSeq" id="WP_007203551.1">
    <property type="nucleotide sequence ID" value="NZ_AKKV01000041.1"/>
</dbReference>
<dbReference type="FunFam" id="2.40.30.10:FF:000004">
    <property type="entry name" value="50S ribosomal protein L3"/>
    <property type="match status" value="1"/>
</dbReference>
<reference evidence="11 12" key="1">
    <citation type="journal article" date="2012" name="J. Bacteriol.">
        <title>Genome of Bacillus macauensis ZFHKF-1, a Long-Chain-Forming Bacterium.</title>
        <authorList>
            <person name="Cai L."/>
            <person name="Zhang T."/>
        </authorList>
    </citation>
    <scope>NUCLEOTIDE SEQUENCE [LARGE SCALE GENOMIC DNA]</scope>
    <source>
        <strain evidence="11 12">ZFHKF-1</strain>
    </source>
</reference>
<dbReference type="Pfam" id="PF00297">
    <property type="entry name" value="Ribosomal_L3"/>
    <property type="match status" value="1"/>
</dbReference>
<comment type="subunit">
    <text evidence="7 9">Part of the 50S ribosomal subunit. Forms a cluster with proteins L14 and L19.</text>
</comment>
<evidence type="ECO:0000256" key="10">
    <source>
        <dbReference type="SAM" id="MobiDB-lite"/>
    </source>
</evidence>
<dbReference type="Gene3D" id="3.30.160.810">
    <property type="match status" value="1"/>
</dbReference>
<dbReference type="InterPro" id="IPR019927">
    <property type="entry name" value="Ribosomal_uL3_bac/org-type"/>
</dbReference>
<dbReference type="GO" id="GO:0006412">
    <property type="term" value="P:translation"/>
    <property type="evidence" value="ECO:0007669"/>
    <property type="project" value="UniProtKB-UniRule"/>
</dbReference>
<organism evidence="11 12">
    <name type="scientific">Fictibacillus macauensis ZFHKF-1</name>
    <dbReference type="NCBI Taxonomy" id="1196324"/>
    <lineage>
        <taxon>Bacteria</taxon>
        <taxon>Bacillati</taxon>
        <taxon>Bacillota</taxon>
        <taxon>Bacilli</taxon>
        <taxon>Bacillales</taxon>
        <taxon>Fictibacillaceae</taxon>
        <taxon>Fictibacillus</taxon>
    </lineage>
</organism>
<keyword evidence="5 7" id="KW-0687">Ribonucleoprotein</keyword>
<dbReference type="PROSITE" id="PS00474">
    <property type="entry name" value="RIBOSOMAL_L3"/>
    <property type="match status" value="1"/>
</dbReference>
<dbReference type="GO" id="GO:0022625">
    <property type="term" value="C:cytosolic large ribosomal subunit"/>
    <property type="evidence" value="ECO:0007669"/>
    <property type="project" value="TreeGrafter"/>
</dbReference>
<evidence type="ECO:0000256" key="3">
    <source>
        <dbReference type="ARBA" id="ARBA00022884"/>
    </source>
</evidence>
<evidence type="ECO:0000256" key="1">
    <source>
        <dbReference type="ARBA" id="ARBA00006540"/>
    </source>
</evidence>
<dbReference type="AlphaFoldDB" id="I8AEP5"/>
<gene>
    <name evidence="7 11" type="primary">rplC</name>
    <name evidence="11" type="ORF">A374_17409</name>
</gene>
<sequence>MAKGILGKKLGMTQVFAENGDLIPVTVVEVTPNVVLQKKSSENDGYEAIQLGFDDKKESTVNKPAKGHAAKANTNPKRFVKEFRNVDATEYEVGQEVKVDIFAEGDVVDVTGTSKGKGFQGVIKRHGQSRGPMSHGSRYHRRPGSMGAVDPNRVFKGKNLPGRTGGEQITVQNLEVVKVDAERNLLLIKGNVPGAKKSYVTINYAVKAKEAK</sequence>
<dbReference type="eggNOG" id="COG0087">
    <property type="taxonomic scope" value="Bacteria"/>
</dbReference>
<evidence type="ECO:0000256" key="4">
    <source>
        <dbReference type="ARBA" id="ARBA00022980"/>
    </source>
</evidence>
<proteinExistence type="inferred from homology"/>
<evidence type="ECO:0000313" key="11">
    <source>
        <dbReference type="EMBL" id="EIT84057.1"/>
    </source>
</evidence>
<evidence type="ECO:0000256" key="8">
    <source>
        <dbReference type="RuleBase" id="RU003905"/>
    </source>
</evidence>
<dbReference type="PANTHER" id="PTHR11229">
    <property type="entry name" value="50S RIBOSOMAL PROTEIN L3"/>
    <property type="match status" value="1"/>
</dbReference>
<keyword evidence="12" id="KW-1185">Reference proteome</keyword>
<evidence type="ECO:0000256" key="9">
    <source>
        <dbReference type="RuleBase" id="RU003906"/>
    </source>
</evidence>
<dbReference type="FunFam" id="3.30.160.810:FF:000002">
    <property type="entry name" value="50S ribosomal protein L3"/>
    <property type="match status" value="1"/>
</dbReference>
<dbReference type="EMBL" id="AKKV01000041">
    <property type="protein sequence ID" value="EIT84057.1"/>
    <property type="molecule type" value="Genomic_DNA"/>
</dbReference>
<dbReference type="HAMAP" id="MF_01325_B">
    <property type="entry name" value="Ribosomal_uL3_B"/>
    <property type="match status" value="1"/>
</dbReference>
<comment type="function">
    <text evidence="7 9">One of the primary rRNA binding proteins, it binds directly near the 3'-end of the 23S rRNA, where it nucleates assembly of the 50S subunit.</text>
</comment>
<dbReference type="Gene3D" id="2.40.30.10">
    <property type="entry name" value="Translation factors"/>
    <property type="match status" value="1"/>
</dbReference>
<accession>I8AEP5</accession>
<dbReference type="SUPFAM" id="SSF50447">
    <property type="entry name" value="Translation proteins"/>
    <property type="match status" value="1"/>
</dbReference>
<dbReference type="GO" id="GO:0003735">
    <property type="term" value="F:structural constituent of ribosome"/>
    <property type="evidence" value="ECO:0007669"/>
    <property type="project" value="UniProtKB-UniRule"/>
</dbReference>
<dbReference type="STRING" id="1196324.A374_17409"/>
<evidence type="ECO:0000256" key="6">
    <source>
        <dbReference type="ARBA" id="ARBA00035243"/>
    </source>
</evidence>
<keyword evidence="2 7" id="KW-0699">rRNA-binding</keyword>
<dbReference type="PANTHER" id="PTHR11229:SF16">
    <property type="entry name" value="LARGE RIBOSOMAL SUBUNIT PROTEIN UL3C"/>
    <property type="match status" value="1"/>
</dbReference>
<keyword evidence="4 7" id="KW-0689">Ribosomal protein</keyword>
<dbReference type="Proteomes" id="UP000004080">
    <property type="component" value="Unassembled WGS sequence"/>
</dbReference>
<feature type="region of interest" description="Disordered" evidence="10">
    <location>
        <begin position="118"/>
        <end position="150"/>
    </location>
</feature>
<dbReference type="OrthoDB" id="9806135at2"/>
<keyword evidence="3 7" id="KW-0694">RNA-binding</keyword>
<evidence type="ECO:0000313" key="12">
    <source>
        <dbReference type="Proteomes" id="UP000004080"/>
    </source>
</evidence>
<comment type="similarity">
    <text evidence="1 7 8">Belongs to the universal ribosomal protein uL3 family.</text>
</comment>
<dbReference type="InterPro" id="IPR019926">
    <property type="entry name" value="Ribosomal_uL3_CS"/>
</dbReference>
<name>I8AEP5_9BACL</name>
<dbReference type="InterPro" id="IPR000597">
    <property type="entry name" value="Ribosomal_uL3"/>
</dbReference>
<dbReference type="NCBIfam" id="TIGR03625">
    <property type="entry name" value="L3_bact"/>
    <property type="match status" value="1"/>
</dbReference>
<protein>
    <recommendedName>
        <fullName evidence="6 7">Large ribosomal subunit protein uL3</fullName>
    </recommendedName>
</protein>
<dbReference type="InterPro" id="IPR009000">
    <property type="entry name" value="Transl_B-barrel_sf"/>
</dbReference>
<dbReference type="GO" id="GO:0019843">
    <property type="term" value="F:rRNA binding"/>
    <property type="evidence" value="ECO:0007669"/>
    <property type="project" value="UniProtKB-UniRule"/>
</dbReference>
<dbReference type="PATRIC" id="fig|1196324.3.peg.3553"/>
<comment type="caution">
    <text evidence="11">The sequence shown here is derived from an EMBL/GenBank/DDBJ whole genome shotgun (WGS) entry which is preliminary data.</text>
</comment>
<evidence type="ECO:0000256" key="7">
    <source>
        <dbReference type="HAMAP-Rule" id="MF_01325"/>
    </source>
</evidence>
<evidence type="ECO:0000256" key="5">
    <source>
        <dbReference type="ARBA" id="ARBA00023274"/>
    </source>
</evidence>
<evidence type="ECO:0000256" key="2">
    <source>
        <dbReference type="ARBA" id="ARBA00022730"/>
    </source>
</evidence>